<dbReference type="InterPro" id="IPR051791">
    <property type="entry name" value="Pra-immunoreactive"/>
</dbReference>
<evidence type="ECO:0000259" key="7">
    <source>
        <dbReference type="Pfam" id="PF06271"/>
    </source>
</evidence>
<dbReference type="Pfam" id="PF06271">
    <property type="entry name" value="RDD"/>
    <property type="match status" value="1"/>
</dbReference>
<dbReference type="InterPro" id="IPR010432">
    <property type="entry name" value="RDD"/>
</dbReference>
<feature type="domain" description="RDD" evidence="7">
    <location>
        <begin position="11"/>
        <end position="134"/>
    </location>
</feature>
<feature type="transmembrane region" description="Helical" evidence="6">
    <location>
        <begin position="48"/>
        <end position="69"/>
    </location>
</feature>
<evidence type="ECO:0000313" key="9">
    <source>
        <dbReference type="Proteomes" id="UP001430290"/>
    </source>
</evidence>
<evidence type="ECO:0000313" key="8">
    <source>
        <dbReference type="EMBL" id="MBZ4184871.1"/>
    </source>
</evidence>
<keyword evidence="5 6" id="KW-0472">Membrane</keyword>
<feature type="transmembrane region" description="Helical" evidence="6">
    <location>
        <begin position="98"/>
        <end position="120"/>
    </location>
</feature>
<evidence type="ECO:0000256" key="6">
    <source>
        <dbReference type="SAM" id="Phobius"/>
    </source>
</evidence>
<evidence type="ECO:0000256" key="3">
    <source>
        <dbReference type="ARBA" id="ARBA00022692"/>
    </source>
</evidence>
<evidence type="ECO:0000256" key="5">
    <source>
        <dbReference type="ARBA" id="ARBA00023136"/>
    </source>
</evidence>
<organism evidence="8 9">
    <name type="scientific">Thermomonas beijingensis</name>
    <dbReference type="NCBI Taxonomy" id="2872701"/>
    <lineage>
        <taxon>Bacteria</taxon>
        <taxon>Pseudomonadati</taxon>
        <taxon>Pseudomonadota</taxon>
        <taxon>Gammaproteobacteria</taxon>
        <taxon>Lysobacterales</taxon>
        <taxon>Lysobacteraceae</taxon>
        <taxon>Thermomonas</taxon>
    </lineage>
</organism>
<keyword evidence="3 6" id="KW-0812">Transmembrane</keyword>
<evidence type="ECO:0000256" key="1">
    <source>
        <dbReference type="ARBA" id="ARBA00004651"/>
    </source>
</evidence>
<proteinExistence type="predicted"/>
<comment type="subcellular location">
    <subcellularLocation>
        <location evidence="1">Cell membrane</location>
        <topology evidence="1">Multi-pass membrane protein</topology>
    </subcellularLocation>
</comment>
<evidence type="ECO:0000256" key="4">
    <source>
        <dbReference type="ARBA" id="ARBA00022989"/>
    </source>
</evidence>
<dbReference type="PANTHER" id="PTHR36115">
    <property type="entry name" value="PROLINE-RICH ANTIGEN HOMOLOG-RELATED"/>
    <property type="match status" value="1"/>
</dbReference>
<gene>
    <name evidence="8" type="ORF">K7B09_00850</name>
</gene>
<dbReference type="EMBL" id="JAIQDJ010000001">
    <property type="protein sequence ID" value="MBZ4184871.1"/>
    <property type="molecule type" value="Genomic_DNA"/>
</dbReference>
<dbReference type="RefSeq" id="WP_223625688.1">
    <property type="nucleotide sequence ID" value="NZ_JAIQDJ010000001.1"/>
</dbReference>
<keyword evidence="4 6" id="KW-1133">Transmembrane helix</keyword>
<sequence>MTSPQRFPTRIGWRLLALLYDFFPVLALWFIAAGIFTLAHGDAVRGGWLGWLEFVVLWLIAGLYAVLSWRRGGQTIGMRAWRLRVSDVAGQPAHTRALWLRFAIGSVSLLALGLGVWWAWLDREGLTLHDRFSNTRMTRLPKA</sequence>
<reference evidence="8" key="1">
    <citation type="submission" date="2021-09" db="EMBL/GenBank/DDBJ databases">
        <authorList>
            <person name="Wu T."/>
            <person name="Guo S.Z."/>
        </authorList>
    </citation>
    <scope>NUCLEOTIDE SEQUENCE</scope>
    <source>
        <strain evidence="8">RSS-23</strain>
    </source>
</reference>
<keyword evidence="2" id="KW-1003">Cell membrane</keyword>
<accession>A0ABS7TAJ6</accession>
<protein>
    <submittedName>
        <fullName evidence="8">RDD family protein</fullName>
    </submittedName>
</protein>
<dbReference type="PANTHER" id="PTHR36115:SF10">
    <property type="entry name" value="RDD DOMAIN-CONTAINING PROTEIN"/>
    <property type="match status" value="1"/>
</dbReference>
<comment type="caution">
    <text evidence="8">The sequence shown here is derived from an EMBL/GenBank/DDBJ whole genome shotgun (WGS) entry which is preliminary data.</text>
</comment>
<evidence type="ECO:0000256" key="2">
    <source>
        <dbReference type="ARBA" id="ARBA00022475"/>
    </source>
</evidence>
<feature type="transmembrane region" description="Helical" evidence="6">
    <location>
        <begin position="12"/>
        <end position="36"/>
    </location>
</feature>
<name>A0ABS7TAJ6_9GAMM</name>
<dbReference type="Proteomes" id="UP001430290">
    <property type="component" value="Unassembled WGS sequence"/>
</dbReference>
<keyword evidence="9" id="KW-1185">Reference proteome</keyword>